<dbReference type="Gene3D" id="1.10.10.10">
    <property type="entry name" value="Winged helix-like DNA-binding domain superfamily/Winged helix DNA-binding domain"/>
    <property type="match status" value="1"/>
</dbReference>
<dbReference type="GO" id="GO:0003700">
    <property type="term" value="F:DNA-binding transcription factor activity"/>
    <property type="evidence" value="ECO:0007669"/>
    <property type="project" value="TreeGrafter"/>
</dbReference>
<gene>
    <name evidence="2" type="ORF">DJ018_17125</name>
</gene>
<dbReference type="Pfam" id="PF02082">
    <property type="entry name" value="Rrf2"/>
    <property type="match status" value="1"/>
</dbReference>
<dbReference type="GO" id="GO:0005829">
    <property type="term" value="C:cytosol"/>
    <property type="evidence" value="ECO:0007669"/>
    <property type="project" value="TreeGrafter"/>
</dbReference>
<dbReference type="NCBIfam" id="TIGR00738">
    <property type="entry name" value="rrf2_super"/>
    <property type="match status" value="1"/>
</dbReference>
<dbReference type="PANTHER" id="PTHR33221:SF5">
    <property type="entry name" value="HTH-TYPE TRANSCRIPTIONAL REGULATOR ISCR"/>
    <property type="match status" value="1"/>
</dbReference>
<dbReference type="GO" id="GO:0003677">
    <property type="term" value="F:DNA binding"/>
    <property type="evidence" value="ECO:0007669"/>
    <property type="project" value="UniProtKB-KW"/>
</dbReference>
<dbReference type="OrthoDB" id="9795923at2"/>
<dbReference type="RefSeq" id="WP_111516202.1">
    <property type="nucleotide sequence ID" value="NZ_QFYR01000005.1"/>
</dbReference>
<proteinExistence type="predicted"/>
<accession>A0A328A8H5</accession>
<dbReference type="EMBL" id="QFYR01000005">
    <property type="protein sequence ID" value="RAK50892.1"/>
    <property type="molecule type" value="Genomic_DNA"/>
</dbReference>
<sequence>MRLSTKGRYAVMALADLARRESDAERAVALAEIAARQEISLSYLEQLFARLRRKGLVKSARGPGGGYRLARGADATSIAEIVQAVDEPMRATRCAGHDKGCMLKGERCLTHDLWEDLGAHIEDYLASVSLADVIGGRLRHRDGASGRSSAEMSPAA</sequence>
<dbReference type="InterPro" id="IPR030489">
    <property type="entry name" value="TR_Rrf2-type_CS"/>
</dbReference>
<dbReference type="PANTHER" id="PTHR33221">
    <property type="entry name" value="WINGED HELIX-TURN-HELIX TRANSCRIPTIONAL REGULATOR, RRF2 FAMILY"/>
    <property type="match status" value="1"/>
</dbReference>
<dbReference type="SUPFAM" id="SSF46785">
    <property type="entry name" value="Winged helix' DNA-binding domain"/>
    <property type="match status" value="1"/>
</dbReference>
<dbReference type="PROSITE" id="PS01332">
    <property type="entry name" value="HTH_RRF2_1"/>
    <property type="match status" value="1"/>
</dbReference>
<evidence type="ECO:0000313" key="2">
    <source>
        <dbReference type="EMBL" id="RAK50892.1"/>
    </source>
</evidence>
<organism evidence="2 3">
    <name type="scientific">Phenylobacterium deserti</name>
    <dbReference type="NCBI Taxonomy" id="1914756"/>
    <lineage>
        <taxon>Bacteria</taxon>
        <taxon>Pseudomonadati</taxon>
        <taxon>Pseudomonadota</taxon>
        <taxon>Alphaproteobacteria</taxon>
        <taxon>Caulobacterales</taxon>
        <taxon>Caulobacteraceae</taxon>
        <taxon>Phenylobacterium</taxon>
    </lineage>
</organism>
<protein>
    <submittedName>
        <fullName evidence="2">Rrf2 family transcriptional regulator</fullName>
    </submittedName>
</protein>
<dbReference type="AlphaFoldDB" id="A0A328A8H5"/>
<name>A0A328A8H5_9CAUL</name>
<dbReference type="PROSITE" id="PS51197">
    <property type="entry name" value="HTH_RRF2_2"/>
    <property type="match status" value="1"/>
</dbReference>
<comment type="caution">
    <text evidence="2">The sequence shown here is derived from an EMBL/GenBank/DDBJ whole genome shotgun (WGS) entry which is preliminary data.</text>
</comment>
<keyword evidence="1" id="KW-0238">DNA-binding</keyword>
<evidence type="ECO:0000256" key="1">
    <source>
        <dbReference type="ARBA" id="ARBA00023125"/>
    </source>
</evidence>
<dbReference type="InterPro" id="IPR000944">
    <property type="entry name" value="Tscrpt_reg_Rrf2"/>
</dbReference>
<dbReference type="FunFam" id="1.10.10.10:FF:000026">
    <property type="entry name" value="HTH-type transcriptional regulator IscR"/>
    <property type="match status" value="1"/>
</dbReference>
<evidence type="ECO:0000313" key="3">
    <source>
        <dbReference type="Proteomes" id="UP000249725"/>
    </source>
</evidence>
<dbReference type="InterPro" id="IPR036390">
    <property type="entry name" value="WH_DNA-bd_sf"/>
</dbReference>
<keyword evidence="3" id="KW-1185">Reference proteome</keyword>
<dbReference type="InterPro" id="IPR036388">
    <property type="entry name" value="WH-like_DNA-bd_sf"/>
</dbReference>
<dbReference type="Proteomes" id="UP000249725">
    <property type="component" value="Unassembled WGS sequence"/>
</dbReference>
<reference evidence="3" key="1">
    <citation type="submission" date="2018-05" db="EMBL/GenBank/DDBJ databases">
        <authorList>
            <person name="Li X."/>
        </authorList>
    </citation>
    <scope>NUCLEOTIDE SEQUENCE [LARGE SCALE GENOMIC DNA]</scope>
    <source>
        <strain evidence="3">YIM 73061</strain>
    </source>
</reference>